<evidence type="ECO:0000313" key="1">
    <source>
        <dbReference type="EMBL" id="QUT07067.1"/>
    </source>
</evidence>
<dbReference type="RefSeq" id="WP_212610299.1">
    <property type="nucleotide sequence ID" value="NZ_CP073910.1"/>
</dbReference>
<accession>A0A975K9Q1</accession>
<dbReference type="EMBL" id="CP073910">
    <property type="protein sequence ID" value="QUT07067.1"/>
    <property type="molecule type" value="Genomic_DNA"/>
</dbReference>
<proteinExistence type="predicted"/>
<gene>
    <name evidence="1" type="ORF">KFK14_06490</name>
</gene>
<name>A0A975K9Q1_9SPHN</name>
<sequence length="88" mass="10054">MRGNGLGKQKTIWTKSLTFPVEFAFFVTTKLQNLKILSQWAGMWQICYTIVQKQKPAIPALYSRCAPAQIAPQPFGMSRCRALHPERK</sequence>
<reference evidence="1" key="1">
    <citation type="submission" date="2021-04" db="EMBL/GenBank/DDBJ databases">
        <title>Isolation of p-tert-butylphenol degrading bacteria Sphingobium phenoxybenzoativorans Tas13 from active sludge.</title>
        <authorList>
            <person name="Li Y."/>
        </authorList>
    </citation>
    <scope>NUCLEOTIDE SEQUENCE</scope>
    <source>
        <strain evidence="1">Tas13</strain>
    </source>
</reference>
<dbReference type="Proteomes" id="UP000681425">
    <property type="component" value="Chromosome"/>
</dbReference>
<dbReference type="KEGG" id="spph:KFK14_06490"/>
<evidence type="ECO:0000313" key="2">
    <source>
        <dbReference type="Proteomes" id="UP000681425"/>
    </source>
</evidence>
<protein>
    <submittedName>
        <fullName evidence="1">Uncharacterized protein</fullName>
    </submittedName>
</protein>
<dbReference type="AlphaFoldDB" id="A0A975K9Q1"/>
<organism evidence="1 2">
    <name type="scientific">Sphingobium phenoxybenzoativorans</name>
    <dbReference type="NCBI Taxonomy" id="1592790"/>
    <lineage>
        <taxon>Bacteria</taxon>
        <taxon>Pseudomonadati</taxon>
        <taxon>Pseudomonadota</taxon>
        <taxon>Alphaproteobacteria</taxon>
        <taxon>Sphingomonadales</taxon>
        <taxon>Sphingomonadaceae</taxon>
        <taxon>Sphingobium</taxon>
    </lineage>
</organism>
<keyword evidence="2" id="KW-1185">Reference proteome</keyword>